<dbReference type="SUPFAM" id="SSF48592">
    <property type="entry name" value="GroEL equatorial domain-like"/>
    <property type="match status" value="1"/>
</dbReference>
<dbReference type="GO" id="GO:0000915">
    <property type="term" value="P:actomyosin contractile ring assembly"/>
    <property type="evidence" value="ECO:0007669"/>
    <property type="project" value="TreeGrafter"/>
</dbReference>
<dbReference type="EMBL" id="JAROKS010000026">
    <property type="protein sequence ID" value="KAK1785013.1"/>
    <property type="molecule type" value="Genomic_DNA"/>
</dbReference>
<dbReference type="InterPro" id="IPR051364">
    <property type="entry name" value="Cytokinesis/Rho-signaling"/>
</dbReference>
<dbReference type="GO" id="GO:0005524">
    <property type="term" value="F:ATP binding"/>
    <property type="evidence" value="ECO:0007669"/>
    <property type="project" value="InterPro"/>
</dbReference>
<sequence length="1245" mass="137175">MEKHNQTDTNQKRPRDPLEDILVSNELENVMKKRCLAAEGVENQNPLQLVQRSPARPRQVELEVKPDTPAIASVRLRVQQLAQKRDELMTQEEALWCFCECVGGVVLVQRCMSDPGKESPSRSLLHDICHIGEGEFSSRLECFKTPTPESSPVPSTSTSRQLSSFVHNMQQQLHAAVTPSTKEASRIRQARKDELKLLRVQPLSENMWLKRSLSDPSLAEDNSSIDSKGTECCLSFSSVNEAVEDFSGEIQPSCSEFCPPEAVVHCKEEMSTSALIDKMFEDVLQAADKEEEAEKRKEETRGNESSLSQTIKGEETDMVTAETQPKEESLASSCEGGEVNTEAALHSGSVILEHVKPSEGDEMDELPACADHSERGREIIEEGSSMCSEEDFLTLPPSCVLSPLSKSMEAVVTPLRLVATAHPPKVQCVSLEELTIPPAPPLYSIDAYRSQSKNSHLASQCVTPGVQKQAPEKSCSRPAINTKETIKVLNEDAAKLQTIINQTLQALSCCSDREHGKGSLQEAEAEKLLLVSSEKHAALLAEISRLREGAGAEADPHAGVMQPCRGTVSISSVQLPLKVEFVCSARTGRPAHYFFILLRYGTCNIVATPLATAADAENGDTITFPTSITLQDIRSNFEIDVEVYSLSSGAGNPCTASLQQHRSSTRSRVCIHSYSTCRNGVVCLLHNMYSLDMLLSGPPLLSSRRSSNFCLVGSHKITLASLGQSRFPLDKVPFLSPLEGHIYLQLHNESHSNVQHQGFLTMFEDVSGFGAWQRLFFRLEGALLFYWNYPNEMGSKPAEGSVSLCCFDSVRPVERETCARPHTFELVNTRIMKQVNSHSLNKSWFSADTREERADWMEKLSQTCVSESASLQASLSVVGALECVVRRCVGPEGGSVLFTKDTGETLITRHGQRILTSLHLDHPIARMVLECVCAHDRVTADGSKSFILLLATLLRGIRDSVNRQHKATWNLATPRNLANRLLAFCWKELDDVIDHCVVPYASSLFLLNGYRLEGRVLPALVRGYVAGRVGIGQAEILTPLLLSGLPTGRSQVVEGIVFARDWSVWREAPHCGPVKALIVSQCLDKPLAAVGENVSICFQQDWLLHSERIMEARLAAMLSLQAHVVLSSVKQPERMLEWARENSLAVLECMDSEQLELLCQLTYADTPPLQPMLRVVMLSFYRRLHPGGGGVAQLGIPCCGFPHAHTLVLCAPTAGALEQSMCASRGTFAMLQHLCHAVLRRTEQT</sequence>
<comment type="caution">
    <text evidence="3">The sequence shown here is derived from an EMBL/GenBank/DDBJ whole genome shotgun (WGS) entry which is preliminary data.</text>
</comment>
<dbReference type="InterPro" id="IPR012966">
    <property type="entry name" value="AHD"/>
</dbReference>
<dbReference type="Pfam" id="PF00169">
    <property type="entry name" value="PH"/>
    <property type="match status" value="1"/>
</dbReference>
<evidence type="ECO:0000256" key="1">
    <source>
        <dbReference type="SAM" id="MobiDB-lite"/>
    </source>
</evidence>
<dbReference type="PANTHER" id="PTHR21538">
    <property type="entry name" value="ANILLIN/RHOTEKIN RTKN"/>
    <property type="match status" value="1"/>
</dbReference>
<dbReference type="InterPro" id="IPR002423">
    <property type="entry name" value="Cpn60/GroEL/TCP-1"/>
</dbReference>
<dbReference type="SMART" id="SM00233">
    <property type="entry name" value="PH"/>
    <property type="match status" value="1"/>
</dbReference>
<dbReference type="Pfam" id="PF00118">
    <property type="entry name" value="Cpn60_TCP1"/>
    <property type="match status" value="1"/>
</dbReference>
<evidence type="ECO:0000313" key="4">
    <source>
        <dbReference type="Proteomes" id="UP001239994"/>
    </source>
</evidence>
<dbReference type="SUPFAM" id="SSF50729">
    <property type="entry name" value="PH domain-like"/>
    <property type="match status" value="1"/>
</dbReference>
<feature type="compositionally biased region" description="Basic and acidic residues" evidence="1">
    <location>
        <begin position="292"/>
        <end position="302"/>
    </location>
</feature>
<dbReference type="InterPro" id="IPR027413">
    <property type="entry name" value="GROEL-like_equatorial_sf"/>
</dbReference>
<name>A0AAD9DLB3_9TELE</name>
<dbReference type="Pfam" id="PF08174">
    <property type="entry name" value="Anillin"/>
    <property type="match status" value="1"/>
</dbReference>
<dbReference type="GO" id="GO:0000281">
    <property type="term" value="P:mitotic cytokinesis"/>
    <property type="evidence" value="ECO:0007669"/>
    <property type="project" value="TreeGrafter"/>
</dbReference>
<evidence type="ECO:0000313" key="3">
    <source>
        <dbReference type="EMBL" id="KAK1785013.1"/>
    </source>
</evidence>
<dbReference type="PANTHER" id="PTHR21538:SF26">
    <property type="entry name" value="ANILLIN ISOFORM X1"/>
    <property type="match status" value="1"/>
</dbReference>
<dbReference type="AlphaFoldDB" id="A0AAD9DLB3"/>
<feature type="domain" description="PH" evidence="2">
    <location>
        <begin position="753"/>
        <end position="865"/>
    </location>
</feature>
<dbReference type="GO" id="GO:0005826">
    <property type="term" value="C:actomyosin contractile ring"/>
    <property type="evidence" value="ECO:0007669"/>
    <property type="project" value="TreeGrafter"/>
</dbReference>
<proteinExistence type="predicted"/>
<feature type="region of interest" description="Disordered" evidence="1">
    <location>
        <begin position="289"/>
        <end position="337"/>
    </location>
</feature>
<keyword evidence="4" id="KW-1185">Reference proteome</keyword>
<evidence type="ECO:0000259" key="2">
    <source>
        <dbReference type="PROSITE" id="PS50003"/>
    </source>
</evidence>
<dbReference type="Proteomes" id="UP001239994">
    <property type="component" value="Unassembled WGS sequence"/>
</dbReference>
<dbReference type="Gene3D" id="2.30.29.30">
    <property type="entry name" value="Pleckstrin-homology domain (PH domain)/Phosphotyrosine-binding domain (PTB)"/>
    <property type="match status" value="1"/>
</dbReference>
<feature type="non-terminal residue" evidence="3">
    <location>
        <position position="1"/>
    </location>
</feature>
<protein>
    <recommendedName>
        <fullName evidence="2">PH domain-containing protein</fullName>
    </recommendedName>
</protein>
<dbReference type="InterPro" id="IPR001849">
    <property type="entry name" value="PH_domain"/>
</dbReference>
<dbReference type="CDD" id="cd01263">
    <property type="entry name" value="PH_anillin"/>
    <property type="match status" value="1"/>
</dbReference>
<reference evidence="3" key="1">
    <citation type="submission" date="2023-03" db="EMBL/GenBank/DDBJ databases">
        <title>Electrophorus voltai genome.</title>
        <authorList>
            <person name="Bian C."/>
        </authorList>
    </citation>
    <scope>NUCLEOTIDE SEQUENCE</scope>
    <source>
        <strain evidence="3">CB-2022</strain>
        <tissue evidence="3">Muscle</tissue>
    </source>
</reference>
<dbReference type="Gene3D" id="1.10.560.10">
    <property type="entry name" value="GroEL-like equatorial domain"/>
    <property type="match status" value="1"/>
</dbReference>
<dbReference type="PROSITE" id="PS50003">
    <property type="entry name" value="PH_DOMAIN"/>
    <property type="match status" value="1"/>
</dbReference>
<organism evidence="3 4">
    <name type="scientific">Electrophorus voltai</name>
    <dbReference type="NCBI Taxonomy" id="2609070"/>
    <lineage>
        <taxon>Eukaryota</taxon>
        <taxon>Metazoa</taxon>
        <taxon>Chordata</taxon>
        <taxon>Craniata</taxon>
        <taxon>Vertebrata</taxon>
        <taxon>Euteleostomi</taxon>
        <taxon>Actinopterygii</taxon>
        <taxon>Neopterygii</taxon>
        <taxon>Teleostei</taxon>
        <taxon>Ostariophysi</taxon>
        <taxon>Gymnotiformes</taxon>
        <taxon>Gymnotoidei</taxon>
        <taxon>Gymnotidae</taxon>
        <taxon>Electrophorus</taxon>
    </lineage>
</organism>
<dbReference type="GO" id="GO:0031106">
    <property type="term" value="P:septin ring organization"/>
    <property type="evidence" value="ECO:0007669"/>
    <property type="project" value="TreeGrafter"/>
</dbReference>
<dbReference type="InterPro" id="IPR037840">
    <property type="entry name" value="PH_Anillin"/>
</dbReference>
<gene>
    <name evidence="3" type="ORF">P4O66_018440</name>
</gene>
<dbReference type="InterPro" id="IPR011993">
    <property type="entry name" value="PH-like_dom_sf"/>
</dbReference>
<accession>A0AAD9DLB3</accession>